<dbReference type="Proteomes" id="UP000681722">
    <property type="component" value="Unassembled WGS sequence"/>
</dbReference>
<dbReference type="Proteomes" id="UP000663829">
    <property type="component" value="Unassembled WGS sequence"/>
</dbReference>
<sequence>KSIQCVVNETDDRDSTKSSTPTHEEVTQSTESSNIEENVNESLEIESGLRAE</sequence>
<evidence type="ECO:0000313" key="3">
    <source>
        <dbReference type="EMBL" id="CAF4673315.1"/>
    </source>
</evidence>
<reference evidence="2" key="1">
    <citation type="submission" date="2021-02" db="EMBL/GenBank/DDBJ databases">
        <authorList>
            <person name="Nowell W R."/>
        </authorList>
    </citation>
    <scope>NUCLEOTIDE SEQUENCE</scope>
</reference>
<feature type="non-terminal residue" evidence="2">
    <location>
        <position position="52"/>
    </location>
</feature>
<name>A0A816GRY2_9BILA</name>
<feature type="non-terminal residue" evidence="2">
    <location>
        <position position="1"/>
    </location>
</feature>
<feature type="region of interest" description="Disordered" evidence="1">
    <location>
        <begin position="1"/>
        <end position="52"/>
    </location>
</feature>
<accession>A0A816GRY2</accession>
<dbReference type="EMBL" id="CAJOBC010151049">
    <property type="protein sequence ID" value="CAF4673315.1"/>
    <property type="molecule type" value="Genomic_DNA"/>
</dbReference>
<proteinExistence type="predicted"/>
<evidence type="ECO:0000256" key="1">
    <source>
        <dbReference type="SAM" id="MobiDB-lite"/>
    </source>
</evidence>
<evidence type="ECO:0000313" key="4">
    <source>
        <dbReference type="Proteomes" id="UP000663829"/>
    </source>
</evidence>
<dbReference type="AlphaFoldDB" id="A0A816GRY2"/>
<organism evidence="2 4">
    <name type="scientific">Didymodactylos carnosus</name>
    <dbReference type="NCBI Taxonomy" id="1234261"/>
    <lineage>
        <taxon>Eukaryota</taxon>
        <taxon>Metazoa</taxon>
        <taxon>Spiralia</taxon>
        <taxon>Gnathifera</taxon>
        <taxon>Rotifera</taxon>
        <taxon>Eurotatoria</taxon>
        <taxon>Bdelloidea</taxon>
        <taxon>Philodinida</taxon>
        <taxon>Philodinidae</taxon>
        <taxon>Didymodactylos</taxon>
    </lineage>
</organism>
<gene>
    <name evidence="2" type="ORF">GPM918_LOCUS46540</name>
    <name evidence="3" type="ORF">SRO942_LOCUS50915</name>
</gene>
<evidence type="ECO:0000313" key="2">
    <source>
        <dbReference type="EMBL" id="CAF1678717.1"/>
    </source>
</evidence>
<dbReference type="EMBL" id="CAJNOQ010065172">
    <property type="protein sequence ID" value="CAF1678717.1"/>
    <property type="molecule type" value="Genomic_DNA"/>
</dbReference>
<protein>
    <submittedName>
        <fullName evidence="2">Uncharacterized protein</fullName>
    </submittedName>
</protein>
<feature type="compositionally biased region" description="Low complexity" evidence="1">
    <location>
        <begin position="29"/>
        <end position="46"/>
    </location>
</feature>
<comment type="caution">
    <text evidence="2">The sequence shown here is derived from an EMBL/GenBank/DDBJ whole genome shotgun (WGS) entry which is preliminary data.</text>
</comment>
<keyword evidence="4" id="KW-1185">Reference proteome</keyword>